<accession>A0A1B7X1F1</accession>
<dbReference type="AlphaFoldDB" id="A0A1B7X1F1"/>
<organism evidence="2 3">
    <name type="scientific">Aphanizomenon flos-aquae WA102</name>
    <dbReference type="NCBI Taxonomy" id="1710896"/>
    <lineage>
        <taxon>Bacteria</taxon>
        <taxon>Bacillati</taxon>
        <taxon>Cyanobacteriota</taxon>
        <taxon>Cyanophyceae</taxon>
        <taxon>Nostocales</taxon>
        <taxon>Aphanizomenonaceae</taxon>
        <taxon>Aphanizomenon</taxon>
    </lineage>
</organism>
<dbReference type="Proteomes" id="UP000092093">
    <property type="component" value="Unassembled WGS sequence"/>
</dbReference>
<dbReference type="Gene3D" id="3.40.50.720">
    <property type="entry name" value="NAD(P)-binding Rossmann-like Domain"/>
    <property type="match status" value="1"/>
</dbReference>
<protein>
    <recommendedName>
        <fullName evidence="4">Glutamate dehydrogenase</fullName>
    </recommendedName>
</protein>
<evidence type="ECO:0000256" key="1">
    <source>
        <dbReference type="SAM" id="MobiDB-lite"/>
    </source>
</evidence>
<reference evidence="2 3" key="1">
    <citation type="submission" date="2015-09" db="EMBL/GenBank/DDBJ databases">
        <title>Aphanizomenon flos-aquae WA102.</title>
        <authorList>
            <person name="Driscoll C."/>
        </authorList>
    </citation>
    <scope>NUCLEOTIDE SEQUENCE [LARGE SCALE GENOMIC DNA]</scope>
    <source>
        <strain evidence="2">WA102</strain>
    </source>
</reference>
<proteinExistence type="predicted"/>
<sequence length="535" mass="58479">MLIQSPINRASLSIEEYINKYIYIYEMEIPTIATVFLAVNQESVDHPKPLIQPSNSEIDDPKQLKPVLNSNSSYGGTRAEPPINGDYKQSRLNAINSLLKLAFYESHTKHKYLSKANKNGALDELISAEGRITTHLKAQNPAQTDIEKGYPFSQEFLKLNFQGGRVVILAHDIEKHEIIINANHPQAQAVYNAIFEQIGAFLNSQRTATKINFEGNIVENNAFIPLGALFITPDFGPNKKLADYAHEHTPQVLGVNVSVGGGGGKAAYTVSGFFGAFDAAVEHRLFNPDDKNLPISLIGSAGAMGADTAKRLAEQGFQNVLVSDIAYDYSQAIEIDPQTGEKLVPILESERYRMDGELFQKIPSSWDVALAEPNRFTDQALGQNGKPRVIIAMTFGKALENSNLDAIPDNSLLFLSENWSIPAGGQGVKISKALKSRGIIVLPGQAITPGGAGNSKVEIFFRSTIGGGITKAMEAEETPVYPKRLGHEIVYRQIKQGISDLLTIAHQEDITIIEALARYIDIPTLSQDVVSLTIP</sequence>
<feature type="region of interest" description="Disordered" evidence="1">
    <location>
        <begin position="50"/>
        <end position="85"/>
    </location>
</feature>
<gene>
    <name evidence="2" type="ORF">AN484_13760</name>
</gene>
<evidence type="ECO:0000313" key="3">
    <source>
        <dbReference type="Proteomes" id="UP000092093"/>
    </source>
</evidence>
<comment type="caution">
    <text evidence="2">The sequence shown here is derived from an EMBL/GenBank/DDBJ whole genome shotgun (WGS) entry which is preliminary data.</text>
</comment>
<dbReference type="EMBL" id="LJOW01000066">
    <property type="protein sequence ID" value="OBQ43172.1"/>
    <property type="molecule type" value="Genomic_DNA"/>
</dbReference>
<name>A0A1B7X1F1_APHFL</name>
<evidence type="ECO:0008006" key="4">
    <source>
        <dbReference type="Google" id="ProtNLM"/>
    </source>
</evidence>
<evidence type="ECO:0000313" key="2">
    <source>
        <dbReference type="EMBL" id="OBQ43172.1"/>
    </source>
</evidence>